<name>A0A2T2NJV5_CORCC</name>
<sequence>MTTKRGWKWLFKDTWAPEITVSVFSWAMFGTIIFLLSLFNNEPIRHDISLNFLVSALATLSKTSLLFTASTCLGQWKYIEFSRYSPSLVRFATLDEASRGPQGSLILLWQSRFRSFASFGAIVVITSLFVDPFLQQIIKLAEQQMGSSRDSATVPRAMRYSKGNDMKLIMAIYGPQMHL</sequence>
<dbReference type="OrthoDB" id="5376804at2759"/>
<dbReference type="PANTHER" id="PTHR35394">
    <property type="entry name" value="DUF3176 DOMAIN-CONTAINING PROTEIN"/>
    <property type="match status" value="1"/>
</dbReference>
<evidence type="ECO:0000256" key="1">
    <source>
        <dbReference type="SAM" id="Phobius"/>
    </source>
</evidence>
<dbReference type="EMBL" id="KZ678136">
    <property type="protein sequence ID" value="PSN65725.1"/>
    <property type="molecule type" value="Genomic_DNA"/>
</dbReference>
<evidence type="ECO:0000313" key="3">
    <source>
        <dbReference type="Proteomes" id="UP000240883"/>
    </source>
</evidence>
<proteinExistence type="predicted"/>
<dbReference type="PANTHER" id="PTHR35394:SF5">
    <property type="entry name" value="DUF3176 DOMAIN-CONTAINING PROTEIN"/>
    <property type="match status" value="1"/>
</dbReference>
<dbReference type="Pfam" id="PF11374">
    <property type="entry name" value="DUF3176"/>
    <property type="match status" value="1"/>
</dbReference>
<dbReference type="AlphaFoldDB" id="A0A2T2NJV5"/>
<keyword evidence="1" id="KW-0472">Membrane</keyword>
<keyword evidence="1" id="KW-0812">Transmembrane</keyword>
<organism evidence="2 3">
    <name type="scientific">Corynespora cassiicola Philippines</name>
    <dbReference type="NCBI Taxonomy" id="1448308"/>
    <lineage>
        <taxon>Eukaryota</taxon>
        <taxon>Fungi</taxon>
        <taxon>Dikarya</taxon>
        <taxon>Ascomycota</taxon>
        <taxon>Pezizomycotina</taxon>
        <taxon>Dothideomycetes</taxon>
        <taxon>Pleosporomycetidae</taxon>
        <taxon>Pleosporales</taxon>
        <taxon>Corynesporascaceae</taxon>
        <taxon>Corynespora</taxon>
    </lineage>
</organism>
<dbReference type="InterPro" id="IPR021514">
    <property type="entry name" value="DUF3176"/>
</dbReference>
<feature type="transmembrane region" description="Helical" evidence="1">
    <location>
        <begin position="116"/>
        <end position="134"/>
    </location>
</feature>
<accession>A0A2T2NJV5</accession>
<reference evidence="2 3" key="1">
    <citation type="journal article" date="2018" name="Front. Microbiol.">
        <title>Genome-Wide Analysis of Corynespora cassiicola Leaf Fall Disease Putative Effectors.</title>
        <authorList>
            <person name="Lopez D."/>
            <person name="Ribeiro S."/>
            <person name="Label P."/>
            <person name="Fumanal B."/>
            <person name="Venisse J.S."/>
            <person name="Kohler A."/>
            <person name="de Oliveira R.R."/>
            <person name="Labutti K."/>
            <person name="Lipzen A."/>
            <person name="Lail K."/>
            <person name="Bauer D."/>
            <person name="Ohm R.A."/>
            <person name="Barry K.W."/>
            <person name="Spatafora J."/>
            <person name="Grigoriev I.V."/>
            <person name="Martin F.M."/>
            <person name="Pujade-Renaud V."/>
        </authorList>
    </citation>
    <scope>NUCLEOTIDE SEQUENCE [LARGE SCALE GENOMIC DNA]</scope>
    <source>
        <strain evidence="2 3">Philippines</strain>
    </source>
</reference>
<protein>
    <submittedName>
        <fullName evidence="2">Uncharacterized protein</fullName>
    </submittedName>
</protein>
<keyword evidence="3" id="KW-1185">Reference proteome</keyword>
<feature type="transmembrane region" description="Helical" evidence="1">
    <location>
        <begin position="20"/>
        <end position="40"/>
    </location>
</feature>
<evidence type="ECO:0000313" key="2">
    <source>
        <dbReference type="EMBL" id="PSN65725.1"/>
    </source>
</evidence>
<keyword evidence="1" id="KW-1133">Transmembrane helix</keyword>
<gene>
    <name evidence="2" type="ORF">BS50DRAFT_574251</name>
</gene>
<dbReference type="Proteomes" id="UP000240883">
    <property type="component" value="Unassembled WGS sequence"/>
</dbReference>